<keyword evidence="3" id="KW-1185">Reference proteome</keyword>
<evidence type="ECO:0000313" key="2">
    <source>
        <dbReference type="EMBL" id="ORX81658.1"/>
    </source>
</evidence>
<keyword evidence="1" id="KW-0812">Transmembrane</keyword>
<dbReference type="InterPro" id="IPR036305">
    <property type="entry name" value="RGS_sf"/>
</dbReference>
<dbReference type="Proteomes" id="UP000193944">
    <property type="component" value="Unassembled WGS sequence"/>
</dbReference>
<sequence>MGFILIILKQCYANSALYNKTQGQDESDIRKKFRTNGFLRGICRRYNETKLIEWVLVYITCSVLFVVLISVFEINYTMNPISYGFCMTQYEQTPQFTILCFFIFVFTPLAMHDIHMFGKNFSFGRTLNISMILIFIFAMSYIGFTGLPYYFCNKISRYIPVDAFIILLFFVFNYSHITIPLIQSYFHKKHISGLTLTKKGLLRVFQDELLYKEFFEYAVKKRSVEYFIFHIDYMEYKTIFRNNKTFLEEISNSELKSPGQDPSSAKDKKLVQLLDEIYKKAERIYIKYFDDRSDLELNLSGRLIKKVSNSLYEHNIYYNRYIVNGEEGRILDYNKLNIENIFDDVHQEALDSLFLNVYSAYARDKKTIKFT</sequence>
<organism evidence="2 3">
    <name type="scientific">Anaeromyces robustus</name>
    <dbReference type="NCBI Taxonomy" id="1754192"/>
    <lineage>
        <taxon>Eukaryota</taxon>
        <taxon>Fungi</taxon>
        <taxon>Fungi incertae sedis</taxon>
        <taxon>Chytridiomycota</taxon>
        <taxon>Chytridiomycota incertae sedis</taxon>
        <taxon>Neocallimastigomycetes</taxon>
        <taxon>Neocallimastigales</taxon>
        <taxon>Neocallimastigaceae</taxon>
        <taxon>Anaeromyces</taxon>
    </lineage>
</organism>
<evidence type="ECO:0000313" key="3">
    <source>
        <dbReference type="Proteomes" id="UP000193944"/>
    </source>
</evidence>
<reference evidence="2 3" key="2">
    <citation type="submission" date="2016-08" db="EMBL/GenBank/DDBJ databases">
        <title>Pervasive Adenine N6-methylation of Active Genes in Fungi.</title>
        <authorList>
            <consortium name="DOE Joint Genome Institute"/>
            <person name="Mondo S.J."/>
            <person name="Dannebaum R.O."/>
            <person name="Kuo R.C."/>
            <person name="Labutti K."/>
            <person name="Haridas S."/>
            <person name="Kuo A."/>
            <person name="Salamov A."/>
            <person name="Ahrendt S.R."/>
            <person name="Lipzen A."/>
            <person name="Sullivan W."/>
            <person name="Andreopoulos W.B."/>
            <person name="Clum A."/>
            <person name="Lindquist E."/>
            <person name="Daum C."/>
            <person name="Ramamoorthy G.K."/>
            <person name="Gryganskyi A."/>
            <person name="Culley D."/>
            <person name="Magnuson J.K."/>
            <person name="James T.Y."/>
            <person name="O'Malley M.A."/>
            <person name="Stajich J.E."/>
            <person name="Spatafora J.W."/>
            <person name="Visel A."/>
            <person name="Grigoriev I.V."/>
        </authorList>
    </citation>
    <scope>NUCLEOTIDE SEQUENCE [LARGE SCALE GENOMIC DNA]</scope>
    <source>
        <strain evidence="2 3">S4</strain>
    </source>
</reference>
<dbReference type="OrthoDB" id="2146048at2759"/>
<proteinExistence type="predicted"/>
<feature type="transmembrane region" description="Helical" evidence="1">
    <location>
        <begin position="163"/>
        <end position="182"/>
    </location>
</feature>
<comment type="caution">
    <text evidence="2">The sequence shown here is derived from an EMBL/GenBank/DDBJ whole genome shotgun (WGS) entry which is preliminary data.</text>
</comment>
<accession>A0A1Y1X7I7</accession>
<dbReference type="InterPro" id="IPR044926">
    <property type="entry name" value="RGS_subdomain_2"/>
</dbReference>
<feature type="transmembrane region" description="Helical" evidence="1">
    <location>
        <begin position="54"/>
        <end position="76"/>
    </location>
</feature>
<feature type="transmembrane region" description="Helical" evidence="1">
    <location>
        <begin position="126"/>
        <end position="151"/>
    </location>
</feature>
<dbReference type="AlphaFoldDB" id="A0A1Y1X7I7"/>
<dbReference type="Gene3D" id="1.10.167.10">
    <property type="entry name" value="Regulator of G-protein Signalling 4, domain 2"/>
    <property type="match status" value="1"/>
</dbReference>
<dbReference type="EMBL" id="MCFG01000114">
    <property type="protein sequence ID" value="ORX81658.1"/>
    <property type="molecule type" value="Genomic_DNA"/>
</dbReference>
<evidence type="ECO:0000256" key="1">
    <source>
        <dbReference type="SAM" id="Phobius"/>
    </source>
</evidence>
<name>A0A1Y1X7I7_9FUNG</name>
<feature type="transmembrane region" description="Helical" evidence="1">
    <location>
        <begin position="96"/>
        <end position="114"/>
    </location>
</feature>
<gene>
    <name evidence="2" type="ORF">BCR32DRAFT_244776</name>
</gene>
<evidence type="ECO:0008006" key="4">
    <source>
        <dbReference type="Google" id="ProtNLM"/>
    </source>
</evidence>
<keyword evidence="1" id="KW-1133">Transmembrane helix</keyword>
<protein>
    <recommendedName>
        <fullName evidence="4">RGS domain-containing protein</fullName>
    </recommendedName>
</protein>
<reference evidence="2 3" key="1">
    <citation type="submission" date="2016-08" db="EMBL/GenBank/DDBJ databases">
        <title>A Parts List for Fungal Cellulosomes Revealed by Comparative Genomics.</title>
        <authorList>
            <consortium name="DOE Joint Genome Institute"/>
            <person name="Haitjema C.H."/>
            <person name="Gilmore S.P."/>
            <person name="Henske J.K."/>
            <person name="Solomon K.V."/>
            <person name="De Groot R."/>
            <person name="Kuo A."/>
            <person name="Mondo S.J."/>
            <person name="Salamov A.A."/>
            <person name="Labutti K."/>
            <person name="Zhao Z."/>
            <person name="Chiniquy J."/>
            <person name="Barry K."/>
            <person name="Brewer H.M."/>
            <person name="Purvine S.O."/>
            <person name="Wright A.T."/>
            <person name="Boxma B."/>
            <person name="Van Alen T."/>
            <person name="Hackstein J.H."/>
            <person name="Baker S.E."/>
            <person name="Grigoriev I.V."/>
            <person name="O'Malley M.A."/>
        </authorList>
    </citation>
    <scope>NUCLEOTIDE SEQUENCE [LARGE SCALE GENOMIC DNA]</scope>
    <source>
        <strain evidence="2 3">S4</strain>
    </source>
</reference>
<dbReference type="SUPFAM" id="SSF48097">
    <property type="entry name" value="Regulator of G-protein signaling, RGS"/>
    <property type="match status" value="1"/>
</dbReference>
<keyword evidence="1" id="KW-0472">Membrane</keyword>